<dbReference type="PANTHER" id="PTHR11089">
    <property type="entry name" value="GTP-BINDING PROTEIN-RELATED"/>
    <property type="match status" value="1"/>
</dbReference>
<feature type="compositionally biased region" description="Basic and acidic residues" evidence="6">
    <location>
        <begin position="93"/>
        <end position="110"/>
    </location>
</feature>
<dbReference type="EMBL" id="LODT01000029">
    <property type="protein sequence ID" value="KYQ92306.1"/>
    <property type="molecule type" value="Genomic_DNA"/>
</dbReference>
<dbReference type="GO" id="GO:0005525">
    <property type="term" value="F:GTP binding"/>
    <property type="evidence" value="ECO:0007669"/>
    <property type="project" value="UniProtKB-KW"/>
</dbReference>
<dbReference type="STRING" id="361077.A0A151ZEC2"/>
<dbReference type="Gene3D" id="3.40.50.300">
    <property type="entry name" value="P-loop containing nucleotide triphosphate hydrolases"/>
    <property type="match status" value="1"/>
</dbReference>
<feature type="region of interest" description="Disordered" evidence="6">
    <location>
        <begin position="457"/>
        <end position="513"/>
    </location>
</feature>
<keyword evidence="4" id="KW-0342">GTP-binding</keyword>
<comment type="subcellular location">
    <subcellularLocation>
        <location evidence="1">Nucleus</location>
    </subcellularLocation>
</comment>
<organism evidence="8 9">
    <name type="scientific">Tieghemostelium lacteum</name>
    <name type="common">Slime mold</name>
    <name type="synonym">Dictyostelium lacteum</name>
    <dbReference type="NCBI Taxonomy" id="361077"/>
    <lineage>
        <taxon>Eukaryota</taxon>
        <taxon>Amoebozoa</taxon>
        <taxon>Evosea</taxon>
        <taxon>Eumycetozoa</taxon>
        <taxon>Dictyostelia</taxon>
        <taxon>Dictyosteliales</taxon>
        <taxon>Raperosteliaceae</taxon>
        <taxon>Tieghemostelium</taxon>
    </lineage>
</organism>
<evidence type="ECO:0000256" key="4">
    <source>
        <dbReference type="ARBA" id="ARBA00023134"/>
    </source>
</evidence>
<feature type="compositionally biased region" description="Acidic residues" evidence="6">
    <location>
        <begin position="463"/>
        <end position="513"/>
    </location>
</feature>
<dbReference type="PANTHER" id="PTHR11089:SF30">
    <property type="entry name" value="GUANINE NUCLEOTIDE-BINDING PROTEIN-LIKE 3 HOMOLOG"/>
    <property type="match status" value="1"/>
</dbReference>
<keyword evidence="2" id="KW-0547">Nucleotide-binding</keyword>
<protein>
    <submittedName>
        <fullName evidence="8">Guanine nucleotide binding protein 3</fullName>
    </submittedName>
</protein>
<dbReference type="Proteomes" id="UP000076078">
    <property type="component" value="Unassembled WGS sequence"/>
</dbReference>
<dbReference type="FunCoup" id="A0A151ZEC2">
    <property type="interactions" value="840"/>
</dbReference>
<dbReference type="InterPro" id="IPR006073">
    <property type="entry name" value="GTP-bd"/>
</dbReference>
<accession>A0A151ZEC2</accession>
<evidence type="ECO:0000313" key="8">
    <source>
        <dbReference type="EMBL" id="KYQ92306.1"/>
    </source>
</evidence>
<dbReference type="InterPro" id="IPR014813">
    <property type="entry name" value="Gnl3_N_dom"/>
</dbReference>
<dbReference type="InParanoid" id="A0A151ZEC2"/>
<evidence type="ECO:0000256" key="6">
    <source>
        <dbReference type="SAM" id="MobiDB-lite"/>
    </source>
</evidence>
<dbReference type="GO" id="GO:0005730">
    <property type="term" value="C:nucleolus"/>
    <property type="evidence" value="ECO:0007669"/>
    <property type="project" value="TreeGrafter"/>
</dbReference>
<keyword evidence="9" id="KW-1185">Reference proteome</keyword>
<evidence type="ECO:0000256" key="2">
    <source>
        <dbReference type="ARBA" id="ARBA00022741"/>
    </source>
</evidence>
<proteinExistence type="predicted"/>
<dbReference type="OrthoDB" id="10266128at2759"/>
<dbReference type="AlphaFoldDB" id="A0A151ZEC2"/>
<dbReference type="CDD" id="cd04178">
    <property type="entry name" value="Nucleostemin_like"/>
    <property type="match status" value="1"/>
</dbReference>
<feature type="region of interest" description="Disordered" evidence="6">
    <location>
        <begin position="538"/>
        <end position="613"/>
    </location>
</feature>
<evidence type="ECO:0000256" key="1">
    <source>
        <dbReference type="ARBA" id="ARBA00004123"/>
    </source>
</evidence>
<dbReference type="OMA" id="FKLDGLW"/>
<feature type="compositionally biased region" description="Basic and acidic residues" evidence="6">
    <location>
        <begin position="538"/>
        <end position="549"/>
    </location>
</feature>
<dbReference type="InterPro" id="IPR050755">
    <property type="entry name" value="TRAFAC_YlqF/YawG_RiboMat"/>
</dbReference>
<sequence>MAKHRASKRQSLHQKHKIEKKVADHNRKVRKATKDNPSLIKSKKDPGIPNLWPFKEQMLTQIENKRAQIAEDKKKKKEKKKREMKLENLASDAQKRESEFQKKQELKQQRESQNQYQKEAKDTSLKAFYREVKKVIEASDVILQVLDARDPMGCRCMEIEQMILERYPNKKIVLILNKIDLIPRENVAVWLKYLRNFYPTLAFKCSTQQQKRNLGQSSVAPELASKELLNSTESLGAESLLQLLKNYSRSLNIKVAVTVGIVGYPNVGKSSLINSLKRTRSVGVGATPGFTKVAQEVHLDKNVKLLDSPGIVPVRGAVDDNIILRNVVKIQKISDPIAPVETILARCSKEQLLSIYEIQEFENPTQFLTLLAHKRKKFSKGGSVDLKRTALTVIEDWNGGKIPFYTLPPKDTSLLKTTFVSEFSNEFNIDQSEFIAKVSSKDNSSFASYESKQKSIENIDNSIFDEDEDMMDDNEDEEEDDQMVEDDEEEEDEEEDDDDQMDQDSDEEDEEDQMIEQNIQKKFQTLPVKKLVQKEEQKKVKVQNLKDDNDQFNPQSNKDKKKQLKKLKKKNGTISNTFEQQAKLNNKQQYSNSNSNSDDDDDDDDDEDIDEENVILKKNKRKKIYFKVNTTIFC</sequence>
<dbReference type="InterPro" id="IPR027417">
    <property type="entry name" value="P-loop_NTPase"/>
</dbReference>
<dbReference type="InterPro" id="IPR023179">
    <property type="entry name" value="GTP-bd_ortho_bundle_sf"/>
</dbReference>
<dbReference type="Pfam" id="PF01926">
    <property type="entry name" value="MMR_HSR1"/>
    <property type="match status" value="1"/>
</dbReference>
<evidence type="ECO:0000259" key="7">
    <source>
        <dbReference type="PROSITE" id="PS51721"/>
    </source>
</evidence>
<dbReference type="FunFam" id="1.10.1580.10:FF:000002">
    <property type="entry name" value="Guanine nucleotide-binding protein-like 3 (nucleolar)-like"/>
    <property type="match status" value="1"/>
</dbReference>
<feature type="region of interest" description="Disordered" evidence="6">
    <location>
        <begin position="67"/>
        <end position="118"/>
    </location>
</feature>
<gene>
    <name evidence="8" type="ORF">DLAC_06269</name>
</gene>
<evidence type="ECO:0000313" key="9">
    <source>
        <dbReference type="Proteomes" id="UP000076078"/>
    </source>
</evidence>
<reference evidence="8 9" key="1">
    <citation type="submission" date="2015-12" db="EMBL/GenBank/DDBJ databases">
        <title>Dictyostelia acquired genes for synthesis and detection of signals that induce cell-type specialization by lateral gene transfer from prokaryotes.</title>
        <authorList>
            <person name="Gloeckner G."/>
            <person name="Schaap P."/>
        </authorList>
    </citation>
    <scope>NUCLEOTIDE SEQUENCE [LARGE SCALE GENOMIC DNA]</scope>
    <source>
        <strain evidence="8 9">TK</strain>
    </source>
</reference>
<dbReference type="InterPro" id="IPR030378">
    <property type="entry name" value="G_CP_dom"/>
</dbReference>
<evidence type="ECO:0000256" key="5">
    <source>
        <dbReference type="ARBA" id="ARBA00023242"/>
    </source>
</evidence>
<keyword evidence="3" id="KW-0175">Coiled coil</keyword>
<name>A0A151ZEC2_TIELA</name>
<dbReference type="FunFam" id="3.40.50.300:FF:000493">
    <property type="entry name" value="Guanine nucleotide-binding protein-like 3-like protein"/>
    <property type="match status" value="1"/>
</dbReference>
<feature type="compositionally biased region" description="Polar residues" evidence="6">
    <location>
        <begin position="572"/>
        <end position="590"/>
    </location>
</feature>
<feature type="compositionally biased region" description="Basic residues" evidence="6">
    <location>
        <begin position="74"/>
        <end position="83"/>
    </location>
</feature>
<feature type="compositionally biased region" description="Acidic residues" evidence="6">
    <location>
        <begin position="597"/>
        <end position="613"/>
    </location>
</feature>
<feature type="region of interest" description="Disordered" evidence="6">
    <location>
        <begin position="1"/>
        <end position="53"/>
    </location>
</feature>
<feature type="compositionally biased region" description="Basic residues" evidence="6">
    <location>
        <begin position="559"/>
        <end position="571"/>
    </location>
</feature>
<dbReference type="Gene3D" id="1.10.1580.10">
    <property type="match status" value="1"/>
</dbReference>
<keyword evidence="5" id="KW-0539">Nucleus</keyword>
<dbReference type="SUPFAM" id="SSF52540">
    <property type="entry name" value="P-loop containing nucleoside triphosphate hydrolases"/>
    <property type="match status" value="1"/>
</dbReference>
<dbReference type="Pfam" id="PF08701">
    <property type="entry name" value="GN3L_Grn1"/>
    <property type="match status" value="1"/>
</dbReference>
<feature type="domain" description="CP-type G" evidence="7">
    <location>
        <begin position="129"/>
        <end position="314"/>
    </location>
</feature>
<feature type="compositionally biased region" description="Basic residues" evidence="6">
    <location>
        <begin position="1"/>
        <end position="19"/>
    </location>
</feature>
<dbReference type="PROSITE" id="PS51721">
    <property type="entry name" value="G_CP"/>
    <property type="match status" value="1"/>
</dbReference>
<evidence type="ECO:0000256" key="3">
    <source>
        <dbReference type="ARBA" id="ARBA00023054"/>
    </source>
</evidence>
<comment type="caution">
    <text evidence="8">The sequence shown here is derived from an EMBL/GenBank/DDBJ whole genome shotgun (WGS) entry which is preliminary data.</text>
</comment>